<keyword evidence="2" id="KW-1185">Reference proteome</keyword>
<dbReference type="PANTHER" id="PTHR33710:SF64">
    <property type="entry name" value="ENDONUCLEASE_EXONUCLEASE_PHOSPHATASE DOMAIN-CONTAINING PROTEIN"/>
    <property type="match status" value="1"/>
</dbReference>
<dbReference type="AlphaFoldDB" id="A0A328D9J4"/>
<dbReference type="SUPFAM" id="SSF56219">
    <property type="entry name" value="DNase I-like"/>
    <property type="match status" value="1"/>
</dbReference>
<evidence type="ECO:0000313" key="1">
    <source>
        <dbReference type="EMBL" id="RAL42405.1"/>
    </source>
</evidence>
<dbReference type="InterPro" id="IPR036691">
    <property type="entry name" value="Endo/exonu/phosph_ase_sf"/>
</dbReference>
<accession>A0A328D9J4</accession>
<dbReference type="Gene3D" id="3.60.10.10">
    <property type="entry name" value="Endonuclease/exonuclease/phosphatase"/>
    <property type="match status" value="1"/>
</dbReference>
<evidence type="ECO:0000313" key="2">
    <source>
        <dbReference type="Proteomes" id="UP000249390"/>
    </source>
</evidence>
<sequence>MGDFNCLLYYKDIIGGNPVGNEEIKNFRDCVDSCGLEEMPMEGAYYTWSNRQMQGKRIYSRIDRTLCKIDWMLKHEPKVVVK</sequence>
<reference evidence="1 2" key="1">
    <citation type="submission" date="2018-06" db="EMBL/GenBank/DDBJ databases">
        <title>The Genome of Cuscuta australis (Dodder) Provides Insight into the Evolution of Plant Parasitism.</title>
        <authorList>
            <person name="Liu H."/>
        </authorList>
    </citation>
    <scope>NUCLEOTIDE SEQUENCE [LARGE SCALE GENOMIC DNA]</scope>
    <source>
        <strain evidence="2">cv. Yunnan</strain>
        <tissue evidence="1">Vines</tissue>
    </source>
</reference>
<evidence type="ECO:0008006" key="3">
    <source>
        <dbReference type="Google" id="ProtNLM"/>
    </source>
</evidence>
<dbReference type="PANTHER" id="PTHR33710">
    <property type="entry name" value="BNAC02G09200D PROTEIN"/>
    <property type="match status" value="1"/>
</dbReference>
<dbReference type="Proteomes" id="UP000249390">
    <property type="component" value="Unassembled WGS sequence"/>
</dbReference>
<proteinExistence type="predicted"/>
<dbReference type="EMBL" id="NQVE01000174">
    <property type="protein sequence ID" value="RAL42405.1"/>
    <property type="molecule type" value="Genomic_DNA"/>
</dbReference>
<organism evidence="1 2">
    <name type="scientific">Cuscuta australis</name>
    <dbReference type="NCBI Taxonomy" id="267555"/>
    <lineage>
        <taxon>Eukaryota</taxon>
        <taxon>Viridiplantae</taxon>
        <taxon>Streptophyta</taxon>
        <taxon>Embryophyta</taxon>
        <taxon>Tracheophyta</taxon>
        <taxon>Spermatophyta</taxon>
        <taxon>Magnoliopsida</taxon>
        <taxon>eudicotyledons</taxon>
        <taxon>Gunneridae</taxon>
        <taxon>Pentapetalae</taxon>
        <taxon>asterids</taxon>
        <taxon>lamiids</taxon>
        <taxon>Solanales</taxon>
        <taxon>Convolvulaceae</taxon>
        <taxon>Cuscuteae</taxon>
        <taxon>Cuscuta</taxon>
        <taxon>Cuscuta subgen. Grammica</taxon>
        <taxon>Cuscuta sect. Cleistogrammica</taxon>
    </lineage>
</organism>
<name>A0A328D9J4_9ASTE</name>
<gene>
    <name evidence="1" type="ORF">DM860_017585</name>
</gene>
<comment type="caution">
    <text evidence="1">The sequence shown here is derived from an EMBL/GenBank/DDBJ whole genome shotgun (WGS) entry which is preliminary data.</text>
</comment>
<protein>
    <recommendedName>
        <fullName evidence="3">Endonuclease/exonuclease/phosphatase domain-containing protein</fullName>
    </recommendedName>
</protein>